<organism evidence="2 3">
    <name type="scientific">Motilibacter peucedani</name>
    <dbReference type="NCBI Taxonomy" id="598650"/>
    <lineage>
        <taxon>Bacteria</taxon>
        <taxon>Bacillati</taxon>
        <taxon>Actinomycetota</taxon>
        <taxon>Actinomycetes</taxon>
        <taxon>Motilibacterales</taxon>
        <taxon>Motilibacteraceae</taxon>
        <taxon>Motilibacter</taxon>
    </lineage>
</organism>
<accession>A0A420XSM3</accession>
<feature type="compositionally biased region" description="Basic and acidic residues" evidence="1">
    <location>
        <begin position="1"/>
        <end position="23"/>
    </location>
</feature>
<protein>
    <submittedName>
        <fullName evidence="2">Uncharacterized protein</fullName>
    </submittedName>
</protein>
<name>A0A420XSM3_9ACTN</name>
<gene>
    <name evidence="2" type="ORF">CLV35_1595</name>
</gene>
<evidence type="ECO:0000256" key="1">
    <source>
        <dbReference type="SAM" id="MobiDB-lite"/>
    </source>
</evidence>
<dbReference type="Pfam" id="PF19462">
    <property type="entry name" value="DUF5999"/>
    <property type="match status" value="1"/>
</dbReference>
<comment type="caution">
    <text evidence="2">The sequence shown here is derived from an EMBL/GenBank/DDBJ whole genome shotgun (WGS) entry which is preliminary data.</text>
</comment>
<dbReference type="Proteomes" id="UP000281955">
    <property type="component" value="Unassembled WGS sequence"/>
</dbReference>
<evidence type="ECO:0000313" key="3">
    <source>
        <dbReference type="Proteomes" id="UP000281955"/>
    </source>
</evidence>
<dbReference type="AlphaFoldDB" id="A0A420XSM3"/>
<proteinExistence type="predicted"/>
<dbReference type="InParanoid" id="A0A420XSM3"/>
<dbReference type="EMBL" id="RBWV01000010">
    <property type="protein sequence ID" value="RKS77892.1"/>
    <property type="molecule type" value="Genomic_DNA"/>
</dbReference>
<feature type="region of interest" description="Disordered" evidence="1">
    <location>
        <begin position="1"/>
        <end position="25"/>
    </location>
</feature>
<keyword evidence="3" id="KW-1185">Reference proteome</keyword>
<reference evidence="2 3" key="1">
    <citation type="submission" date="2018-10" db="EMBL/GenBank/DDBJ databases">
        <title>Genomic Encyclopedia of Archaeal and Bacterial Type Strains, Phase II (KMG-II): from individual species to whole genera.</title>
        <authorList>
            <person name="Goeker M."/>
        </authorList>
    </citation>
    <scope>NUCLEOTIDE SEQUENCE [LARGE SCALE GENOMIC DNA]</scope>
    <source>
        <strain evidence="2 3">RP-AC37</strain>
    </source>
</reference>
<evidence type="ECO:0000313" key="2">
    <source>
        <dbReference type="EMBL" id="RKS77892.1"/>
    </source>
</evidence>
<dbReference type="InterPro" id="IPR046041">
    <property type="entry name" value="DUF5999"/>
</dbReference>
<sequence length="90" mass="10021">MEAEPTEEHCERDHEKRPLEGKRHMTTCSHHPTCPTSHAPDHEAAAVVSRHWEQGWALLCNGVVLFEDNGELFPDGQVAAPRRPVPAHAA</sequence>